<dbReference type="InterPro" id="IPR031157">
    <property type="entry name" value="G_TR_CS"/>
</dbReference>
<dbReference type="CDD" id="cd02027">
    <property type="entry name" value="APSK"/>
    <property type="match status" value="1"/>
</dbReference>
<dbReference type="RefSeq" id="WP_237345570.1">
    <property type="nucleotide sequence ID" value="NZ_JABWGX010000011.1"/>
</dbReference>
<comment type="similarity">
    <text evidence="15">Belongs to the APS kinase family.</text>
</comment>
<evidence type="ECO:0000256" key="9">
    <source>
        <dbReference type="ARBA" id="ARBA00022840"/>
    </source>
</evidence>
<evidence type="ECO:0000259" key="16">
    <source>
        <dbReference type="PROSITE" id="PS51722"/>
    </source>
</evidence>
<dbReference type="InterPro" id="IPR059117">
    <property type="entry name" value="APS_kinase_dom"/>
</dbReference>
<dbReference type="GO" id="GO:0004781">
    <property type="term" value="F:sulfate adenylyltransferase (ATP) activity"/>
    <property type="evidence" value="ECO:0007669"/>
    <property type="project" value="UniProtKB-EC"/>
</dbReference>
<protein>
    <recommendedName>
        <fullName evidence="14 15">Multifunctional fusion protein</fullName>
    </recommendedName>
    <domain>
        <recommendedName>
            <fullName evidence="14">Sulfate adenylyltransferase subunit 1</fullName>
            <ecNumber evidence="14">2.7.7.4</ecNumber>
        </recommendedName>
        <alternativeName>
            <fullName evidence="14">ATP-sulfurylase large subunit</fullName>
        </alternativeName>
        <alternativeName>
            <fullName evidence="14">Sulfate adenylate transferase</fullName>
            <shortName evidence="14">SAT</shortName>
        </alternativeName>
    </domain>
    <domain>
        <recommendedName>
            <fullName evidence="15">Adenylyl-sulfate kinase</fullName>
            <ecNumber evidence="15">2.7.1.25</ecNumber>
        </recommendedName>
        <alternativeName>
            <fullName evidence="15">APS kinase</fullName>
        </alternativeName>
        <alternativeName>
            <fullName evidence="15">ATP adenosine-5'-phosphosulfate 3'-phosphotransferase</fullName>
        </alternativeName>
        <alternativeName>
            <fullName evidence="15">Adenosine-5'-phosphosulfate kinase</fullName>
        </alternativeName>
    </domain>
</protein>
<dbReference type="CDD" id="cd04166">
    <property type="entry name" value="CysN_ATPS"/>
    <property type="match status" value="1"/>
</dbReference>
<keyword evidence="11" id="KW-0511">Multifunctional enzyme</keyword>
<dbReference type="PANTHER" id="PTHR23115">
    <property type="entry name" value="TRANSLATION FACTOR"/>
    <property type="match status" value="1"/>
</dbReference>
<comment type="similarity">
    <text evidence="14">Belongs to the TRAFAC class translation factor GTPase superfamily. Classic translation factor GTPase family. CysN/NodQ subfamily.</text>
</comment>
<evidence type="ECO:0000256" key="3">
    <source>
        <dbReference type="ARBA" id="ARBA00005438"/>
    </source>
</evidence>
<comment type="subunit">
    <text evidence="14">Heterodimer composed of CysD, the smaller subunit, and CysN.</text>
</comment>
<dbReference type="InterPro" id="IPR002891">
    <property type="entry name" value="APS"/>
</dbReference>
<feature type="domain" description="Tr-type G" evidence="16">
    <location>
        <begin position="20"/>
        <end position="235"/>
    </location>
</feature>
<feature type="active site" description="Phosphoserine intermediate" evidence="15">
    <location>
        <position position="539"/>
    </location>
</feature>
<dbReference type="InterPro" id="IPR044138">
    <property type="entry name" value="CysN_II"/>
</dbReference>
<dbReference type="InterPro" id="IPR000795">
    <property type="entry name" value="T_Tr_GTP-bd_dom"/>
</dbReference>
<comment type="similarity">
    <text evidence="4">In the N-terminal section; belongs to the TRAFAC class translation factor GTPase superfamily. Classic translation factor GTPase family. CysN/NodQ subfamily.</text>
</comment>
<name>A0ABU0LDA1_XANAG</name>
<dbReference type="PROSITE" id="PS51722">
    <property type="entry name" value="G_TR_2"/>
    <property type="match status" value="1"/>
</dbReference>
<dbReference type="CDD" id="cd04095">
    <property type="entry name" value="CysN_NoDQ_III"/>
    <property type="match status" value="1"/>
</dbReference>
<keyword evidence="7 14" id="KW-0548">Nucleotidyltransferase</keyword>
<comment type="catalytic activity">
    <reaction evidence="13 14">
        <text>sulfate + ATP + H(+) = adenosine 5'-phosphosulfate + diphosphate</text>
        <dbReference type="Rhea" id="RHEA:18133"/>
        <dbReference type="ChEBI" id="CHEBI:15378"/>
        <dbReference type="ChEBI" id="CHEBI:16189"/>
        <dbReference type="ChEBI" id="CHEBI:30616"/>
        <dbReference type="ChEBI" id="CHEBI:33019"/>
        <dbReference type="ChEBI" id="CHEBI:58243"/>
        <dbReference type="EC" id="2.7.7.4"/>
    </reaction>
</comment>
<dbReference type="EMBL" id="JAUSVY010000003">
    <property type="protein sequence ID" value="MDQ0505063.1"/>
    <property type="molecule type" value="Genomic_DNA"/>
</dbReference>
<dbReference type="NCBIfam" id="NF003478">
    <property type="entry name" value="PRK05124.1"/>
    <property type="match status" value="1"/>
</dbReference>
<dbReference type="InterPro" id="IPR041757">
    <property type="entry name" value="CysN_GTP-bd"/>
</dbReference>
<comment type="subunit">
    <text evidence="5">Sulfate-activating enzymes, NodP and NodQ, may be physically associated.</text>
</comment>
<keyword evidence="6 14" id="KW-0808">Transferase</keyword>
<feature type="binding site" evidence="14">
    <location>
        <begin position="163"/>
        <end position="166"/>
    </location>
    <ligand>
        <name>GTP</name>
        <dbReference type="ChEBI" id="CHEBI:37565"/>
    </ligand>
</feature>
<dbReference type="Pfam" id="PF01583">
    <property type="entry name" value="APS_kinase"/>
    <property type="match status" value="1"/>
</dbReference>
<comment type="caution">
    <text evidence="17">The sequence shown here is derived from an EMBL/GenBank/DDBJ whole genome shotgun (WGS) entry which is preliminary data.</text>
</comment>
<evidence type="ECO:0000256" key="11">
    <source>
        <dbReference type="ARBA" id="ARBA00023268"/>
    </source>
</evidence>
<reference evidence="17 18" key="1">
    <citation type="submission" date="2023-07" db="EMBL/GenBank/DDBJ databases">
        <title>Genomic Encyclopedia of Type Strains, Phase IV (KMG-IV): sequencing the most valuable type-strain genomes for metagenomic binning, comparative biology and taxonomic classification.</title>
        <authorList>
            <person name="Goeker M."/>
        </authorList>
    </citation>
    <scope>NUCLEOTIDE SEQUENCE [LARGE SCALE GENOMIC DNA]</scope>
    <source>
        <strain evidence="17 18">DSM 3770</strain>
    </source>
</reference>
<comment type="function">
    <text evidence="2">APS kinase catalyzes the synthesis of activated sulfate.</text>
</comment>
<dbReference type="InterPro" id="IPR054696">
    <property type="entry name" value="GTP-eEF1A_C"/>
</dbReference>
<dbReference type="InterPro" id="IPR044139">
    <property type="entry name" value="CysN_NoDQ_III"/>
</dbReference>
<dbReference type="PROSITE" id="PS00301">
    <property type="entry name" value="G_TR_1"/>
    <property type="match status" value="1"/>
</dbReference>
<feature type="binding site" evidence="14">
    <location>
        <begin position="108"/>
        <end position="112"/>
    </location>
    <ligand>
        <name>GTP</name>
        <dbReference type="ChEBI" id="CHEBI:37565"/>
    </ligand>
</feature>
<evidence type="ECO:0000256" key="5">
    <source>
        <dbReference type="ARBA" id="ARBA00011760"/>
    </source>
</evidence>
<dbReference type="SUPFAM" id="SSF50447">
    <property type="entry name" value="Translation proteins"/>
    <property type="match status" value="1"/>
</dbReference>
<evidence type="ECO:0000256" key="4">
    <source>
        <dbReference type="ARBA" id="ARBA00007237"/>
    </source>
</evidence>
<dbReference type="InterPro" id="IPR009000">
    <property type="entry name" value="Transl_B-barrel_sf"/>
</dbReference>
<dbReference type="InterPro" id="IPR004161">
    <property type="entry name" value="EFTu-like_2"/>
</dbReference>
<evidence type="ECO:0000256" key="7">
    <source>
        <dbReference type="ARBA" id="ARBA00022695"/>
    </source>
</evidence>
<evidence type="ECO:0000256" key="1">
    <source>
        <dbReference type="ARBA" id="ARBA00001823"/>
    </source>
</evidence>
<dbReference type="InterPro" id="IPR027417">
    <property type="entry name" value="P-loop_NTPase"/>
</dbReference>
<dbReference type="HAMAP" id="MF_00065">
    <property type="entry name" value="Adenylyl_sulf_kinase"/>
    <property type="match status" value="1"/>
</dbReference>
<comment type="pathway">
    <text evidence="14">Sulfur metabolism; hydrogen sulfide biosynthesis; sulfite from sulfate: step 1/3.</text>
</comment>
<dbReference type="EC" id="2.7.1.25" evidence="15"/>
<dbReference type="PRINTS" id="PR00315">
    <property type="entry name" value="ELONGATNFCT"/>
</dbReference>
<sequence length="631" mass="69198">MSAQPEFSSFSDYLAAQEGKSLLRFLTCGSVDDGKSTLIGRLLYDTKLLFEDQLASLSADSRKHGTVGDDLDFALLVDGLAAEREQGITIDVAYRFFATDKRKFIVADTPGHEQYTRNMATGASNSDLAVILVDARQGILTQTRRHSYIVKLLGLRHVVLAVNKIDLVGFSQARFDEIVKTYADFAADFGFETLVPIPLSARFGDNVIERSAHTPWYSGPTLLEHLENVEVASNALARPFRMPVQWVNRPNLDFRGFSGTVVSGLVRPGDAVVVAGSGATSRIRSIVTKDGELEEAGAGEAVTLTLTDEVDVSRGDVLAAAADRPEVSDQFAAHLIWMHDEPLLPGRPYLIKMGTRSVGAQVTEIKHKVDVNTFQRLAAKTLSLNEVAVVNVAIHEAIAFDPFAEVPETGAFIVIDRMSNLTVGAGMVDFGLRRATNVHWQQINVSKDSRAAMKGQRPVVLWFTGLSGAGKSTVANFVEKKLNVEGRHTTMLDGDNVRHGLNRDLGFTEADRVENIRRVAEVSKLFLDAGLITLVSFISPFRAERRMARELMGEGEFVEIFVDTPLAVAESRDVKGLYKRARAGQIKNFTGIDSPYEAPEHPEIRLDSGVSAPEDMADQIVTYLRERGYLG</sequence>
<dbReference type="NCBIfam" id="TIGR02034">
    <property type="entry name" value="CysN"/>
    <property type="match status" value="1"/>
</dbReference>
<dbReference type="NCBIfam" id="NF004035">
    <property type="entry name" value="PRK05506.1"/>
    <property type="match status" value="1"/>
</dbReference>
<gene>
    <name evidence="14" type="primary">cysN</name>
    <name evidence="15" type="synonym">cysC</name>
    <name evidence="17" type="ORF">QOZ94_001845</name>
</gene>
<evidence type="ECO:0000256" key="14">
    <source>
        <dbReference type="HAMAP-Rule" id="MF_00062"/>
    </source>
</evidence>
<dbReference type="EC" id="2.7.7.4" evidence="14"/>
<evidence type="ECO:0000256" key="12">
    <source>
        <dbReference type="ARBA" id="ARBA00024872"/>
    </source>
</evidence>
<evidence type="ECO:0000256" key="8">
    <source>
        <dbReference type="ARBA" id="ARBA00022741"/>
    </source>
</evidence>
<keyword evidence="9 14" id="KW-0067">ATP-binding</keyword>
<evidence type="ECO:0000313" key="17">
    <source>
        <dbReference type="EMBL" id="MDQ0505063.1"/>
    </source>
</evidence>
<organism evidence="17 18">
    <name type="scientific">Xanthobacter agilis</name>
    <dbReference type="NCBI Taxonomy" id="47492"/>
    <lineage>
        <taxon>Bacteria</taxon>
        <taxon>Pseudomonadati</taxon>
        <taxon>Pseudomonadota</taxon>
        <taxon>Alphaproteobacteria</taxon>
        <taxon>Hyphomicrobiales</taxon>
        <taxon>Xanthobacteraceae</taxon>
        <taxon>Xanthobacter</taxon>
    </lineage>
</organism>
<dbReference type="NCBIfam" id="TIGR00455">
    <property type="entry name" value="apsK"/>
    <property type="match status" value="1"/>
</dbReference>
<dbReference type="CDD" id="cd03695">
    <property type="entry name" value="CysN_NodQ_II"/>
    <property type="match status" value="1"/>
</dbReference>
<comment type="similarity">
    <text evidence="3">In the C-terminal section; belongs to the APS kinase family.</text>
</comment>
<dbReference type="InterPro" id="IPR009001">
    <property type="entry name" value="Transl_elong_EF1A/Init_IF2_C"/>
</dbReference>
<dbReference type="Pfam" id="PF00009">
    <property type="entry name" value="GTP_EFTU"/>
    <property type="match status" value="1"/>
</dbReference>
<dbReference type="Gene3D" id="3.40.50.300">
    <property type="entry name" value="P-loop containing nucleotide triphosphate hydrolases"/>
    <property type="match status" value="2"/>
</dbReference>
<evidence type="ECO:0000313" key="18">
    <source>
        <dbReference type="Proteomes" id="UP001241747"/>
    </source>
</evidence>
<keyword evidence="15" id="KW-0418">Kinase</keyword>
<evidence type="ECO:0000256" key="13">
    <source>
        <dbReference type="ARBA" id="ARBA00049370"/>
    </source>
</evidence>
<keyword evidence="18" id="KW-1185">Reference proteome</keyword>
<dbReference type="Proteomes" id="UP001241747">
    <property type="component" value="Unassembled WGS sequence"/>
</dbReference>
<evidence type="ECO:0000256" key="15">
    <source>
        <dbReference type="HAMAP-Rule" id="MF_00065"/>
    </source>
</evidence>
<comment type="function">
    <text evidence="15">Catalyzes the synthesis of activated sulfate.</text>
</comment>
<evidence type="ECO:0000256" key="6">
    <source>
        <dbReference type="ARBA" id="ARBA00022679"/>
    </source>
</evidence>
<dbReference type="GO" id="GO:0004020">
    <property type="term" value="F:adenylylsulfate kinase activity"/>
    <property type="evidence" value="ECO:0007669"/>
    <property type="project" value="UniProtKB-EC"/>
</dbReference>
<dbReference type="InterPro" id="IPR011779">
    <property type="entry name" value="SO4_adenylTrfase_lsu"/>
</dbReference>
<evidence type="ECO:0000256" key="2">
    <source>
        <dbReference type="ARBA" id="ARBA00002357"/>
    </source>
</evidence>
<proteinExistence type="inferred from homology"/>
<comment type="pathway">
    <text evidence="15">Sulfur metabolism; hydrogen sulfide biosynthesis; sulfite from sulfate: step 2/3.</text>
</comment>
<dbReference type="Pfam" id="PF22594">
    <property type="entry name" value="GTP-eEF1A_C"/>
    <property type="match status" value="1"/>
</dbReference>
<dbReference type="SUPFAM" id="SSF50465">
    <property type="entry name" value="EF-Tu/eEF-1alpha/eIF2-gamma C-terminal domain"/>
    <property type="match status" value="1"/>
</dbReference>
<evidence type="ECO:0000256" key="10">
    <source>
        <dbReference type="ARBA" id="ARBA00023134"/>
    </source>
</evidence>
<feature type="binding site" evidence="14">
    <location>
        <begin position="29"/>
        <end position="36"/>
    </location>
    <ligand>
        <name>GTP</name>
        <dbReference type="ChEBI" id="CHEBI:37565"/>
    </ligand>
</feature>
<comment type="function">
    <text evidence="12">Proposed to provide activated sulfate for transfer to Nod factor. ATP sulfurylase may be the GTPase, regulating ATP sulfurylase activity.</text>
</comment>
<dbReference type="InterPro" id="IPR050100">
    <property type="entry name" value="TRAFAC_GTPase_members"/>
</dbReference>
<keyword evidence="8 14" id="KW-0547">Nucleotide-binding</keyword>
<dbReference type="NCBIfam" id="NF003013">
    <property type="entry name" value="PRK03846.1"/>
    <property type="match status" value="1"/>
</dbReference>
<comment type="function">
    <text evidence="14">With CysD forms the ATP sulfurylase (ATPS) that catalyzes the adenylation of sulfate producing adenosine 5'-phosphosulfate (APS) and diphosphate, the first enzymatic step in sulfur assimilation pathway. APS synthesis involves the formation of a high-energy phosphoric-sulfuric acid anhydride bond driven by GTP hydrolysis by CysN coupled to ATP hydrolysis by CysD.</text>
</comment>
<comment type="catalytic activity">
    <reaction evidence="1 15">
        <text>adenosine 5'-phosphosulfate + ATP = 3'-phosphoadenylyl sulfate + ADP + H(+)</text>
        <dbReference type="Rhea" id="RHEA:24152"/>
        <dbReference type="ChEBI" id="CHEBI:15378"/>
        <dbReference type="ChEBI" id="CHEBI:30616"/>
        <dbReference type="ChEBI" id="CHEBI:58243"/>
        <dbReference type="ChEBI" id="CHEBI:58339"/>
        <dbReference type="ChEBI" id="CHEBI:456216"/>
        <dbReference type="EC" id="2.7.1.25"/>
    </reaction>
</comment>
<feature type="binding site" evidence="15">
    <location>
        <begin position="465"/>
        <end position="472"/>
    </location>
    <ligand>
        <name>ATP</name>
        <dbReference type="ChEBI" id="CHEBI:30616"/>
    </ligand>
</feature>
<dbReference type="Gene3D" id="2.40.30.10">
    <property type="entry name" value="Translation factors"/>
    <property type="match status" value="2"/>
</dbReference>
<dbReference type="HAMAP" id="MF_00062">
    <property type="entry name" value="Sulf_adenylyltr_sub1"/>
    <property type="match status" value="1"/>
</dbReference>
<keyword evidence="10 14" id="KW-0342">GTP-binding</keyword>
<keyword evidence="15" id="KW-0597">Phosphoprotein</keyword>
<dbReference type="SUPFAM" id="SSF52540">
    <property type="entry name" value="P-loop containing nucleoside triphosphate hydrolases"/>
    <property type="match status" value="2"/>
</dbReference>
<dbReference type="Pfam" id="PF03144">
    <property type="entry name" value="GTP_EFTU_D2"/>
    <property type="match status" value="1"/>
</dbReference>
<accession>A0ABU0LDA1</accession>